<dbReference type="Proteomes" id="UP000319148">
    <property type="component" value="Unassembled WGS sequence"/>
</dbReference>
<evidence type="ECO:0000313" key="1">
    <source>
        <dbReference type="EMBL" id="TPD63192.1"/>
    </source>
</evidence>
<dbReference type="EMBL" id="VFIY01000004">
    <property type="protein sequence ID" value="TPD63192.1"/>
    <property type="molecule type" value="Genomic_DNA"/>
</dbReference>
<dbReference type="Pfam" id="PF20321">
    <property type="entry name" value="DUF6616"/>
    <property type="match status" value="1"/>
</dbReference>
<dbReference type="InterPro" id="IPR046724">
    <property type="entry name" value="DUF6616"/>
</dbReference>
<dbReference type="OrthoDB" id="670883at2"/>
<keyword evidence="2" id="KW-1185">Reference proteome</keyword>
<evidence type="ECO:0000313" key="2">
    <source>
        <dbReference type="Proteomes" id="UP000319148"/>
    </source>
</evidence>
<accession>A0A501PT10</accession>
<proteinExistence type="predicted"/>
<organism evidence="1 2">
    <name type="scientific">Emcibacter nanhaiensis</name>
    <dbReference type="NCBI Taxonomy" id="1505037"/>
    <lineage>
        <taxon>Bacteria</taxon>
        <taxon>Pseudomonadati</taxon>
        <taxon>Pseudomonadota</taxon>
        <taxon>Alphaproteobacteria</taxon>
        <taxon>Emcibacterales</taxon>
        <taxon>Emcibacteraceae</taxon>
        <taxon>Emcibacter</taxon>
    </lineage>
</organism>
<gene>
    <name evidence="1" type="ORF">FIV46_03700</name>
</gene>
<reference evidence="2" key="1">
    <citation type="submission" date="2019-06" db="EMBL/GenBank/DDBJ databases">
        <title>The complete genome of Emcibacter congregatus ZYLT.</title>
        <authorList>
            <person name="Zhao Z."/>
        </authorList>
    </citation>
    <scope>NUCLEOTIDE SEQUENCE [LARGE SCALE GENOMIC DNA]</scope>
    <source>
        <strain evidence="2">MCCC 1A06723</strain>
    </source>
</reference>
<protein>
    <submittedName>
        <fullName evidence="1">Uncharacterized protein</fullName>
    </submittedName>
</protein>
<comment type="caution">
    <text evidence="1">The sequence shown here is derived from an EMBL/GenBank/DDBJ whole genome shotgun (WGS) entry which is preliminary data.</text>
</comment>
<name>A0A501PT10_9PROT</name>
<sequence>MHTFIELWNIKDSWRALSESDRAAFMEKLGPAIAQLAEQGVTCKGFGFAEEVDHRAPFDFFSVWDCTERKAAEKFEQAVAASGWYDYFEHKNVCGVLQSPEVILKQHIELT</sequence>
<dbReference type="AlphaFoldDB" id="A0A501PT10"/>
<dbReference type="RefSeq" id="WP_139938494.1">
    <property type="nucleotide sequence ID" value="NZ_JBHSYP010000022.1"/>
</dbReference>